<dbReference type="Proteomes" id="UP001614391">
    <property type="component" value="Unassembled WGS sequence"/>
</dbReference>
<keyword evidence="2" id="KW-0472">Membrane</keyword>
<evidence type="ECO:0000313" key="3">
    <source>
        <dbReference type="EMBL" id="MFI9121470.1"/>
    </source>
</evidence>
<sequence>MSPSTSAPRKLKKATKAKKKPDWILGPTPRDIFSPANFDPEPKGPEARNIPEIERLELVVANPALYEVATAVLPRKEPGTRGRTPHYPPYVFLIYVCAISVFNTARSTEANLQHKTIWEIVREGVRRCLGDVEADSLPETGPQRHHWLQYRHKMLDALPQLREASRDAWIQQAIALGYLSEERPRGCWLRPDRSQVINGDATVVRPPSDQTEQFTRDEKTGKMRRRRVDPDAGIQIEGGDRAVYGKKIVSFSVRLPERAHSRIILNADGARHRSPEEDPDREEEASTALRLAHEILDRAPGVIAAVFDTAWRGTHRARLVARGIVVYTPQHDGISPKPLNKYRYDHCIHDVYAAAGRSCERHISVDGQTIYTPLPVRELPVRPGVNSYRFYHAVEIPCRNGPHIELIPVYETKEDRTLDPRTKRSKFNRCEHLRQIPPNTDLGDRLKGFRQDSESTNCTLDYSHWDKRLPAYGAPGALLIYLGFAWMINSIALGTVGEPRR</sequence>
<feature type="transmembrane region" description="Helical" evidence="2">
    <location>
        <begin position="478"/>
        <end position="496"/>
    </location>
</feature>
<gene>
    <name evidence="3" type="ORF">ACIGW0_19015</name>
</gene>
<evidence type="ECO:0000256" key="1">
    <source>
        <dbReference type="SAM" id="MobiDB-lite"/>
    </source>
</evidence>
<evidence type="ECO:0000313" key="4">
    <source>
        <dbReference type="Proteomes" id="UP001614391"/>
    </source>
</evidence>
<name>A0ABW8CYL5_STRBI</name>
<organism evidence="3 4">
    <name type="scientific">Streptomyces bikiniensis</name>
    <dbReference type="NCBI Taxonomy" id="1896"/>
    <lineage>
        <taxon>Bacteria</taxon>
        <taxon>Bacillati</taxon>
        <taxon>Actinomycetota</taxon>
        <taxon>Actinomycetes</taxon>
        <taxon>Kitasatosporales</taxon>
        <taxon>Streptomycetaceae</taxon>
        <taxon>Streptomyces</taxon>
    </lineage>
</organism>
<evidence type="ECO:0000256" key="2">
    <source>
        <dbReference type="SAM" id="Phobius"/>
    </source>
</evidence>
<evidence type="ECO:0008006" key="5">
    <source>
        <dbReference type="Google" id="ProtNLM"/>
    </source>
</evidence>
<keyword evidence="4" id="KW-1185">Reference proteome</keyword>
<feature type="region of interest" description="Disordered" evidence="1">
    <location>
        <begin position="1"/>
        <end position="47"/>
    </location>
</feature>
<feature type="compositionally biased region" description="Basic residues" evidence="1">
    <location>
        <begin position="9"/>
        <end position="19"/>
    </location>
</feature>
<protein>
    <recommendedName>
        <fullName evidence="5">Transposase</fullName>
    </recommendedName>
</protein>
<dbReference type="RefSeq" id="WP_399616181.1">
    <property type="nucleotide sequence ID" value="NZ_JBITYT010000008.1"/>
</dbReference>
<dbReference type="EMBL" id="JBITYT010000008">
    <property type="protein sequence ID" value="MFI9121470.1"/>
    <property type="molecule type" value="Genomic_DNA"/>
</dbReference>
<comment type="caution">
    <text evidence="3">The sequence shown here is derived from an EMBL/GenBank/DDBJ whole genome shotgun (WGS) entry which is preliminary data.</text>
</comment>
<keyword evidence="2" id="KW-0812">Transmembrane</keyword>
<keyword evidence="2" id="KW-1133">Transmembrane helix</keyword>
<accession>A0ABW8CYL5</accession>
<proteinExistence type="predicted"/>
<reference evidence="3 4" key="1">
    <citation type="submission" date="2024-10" db="EMBL/GenBank/DDBJ databases">
        <title>The Natural Products Discovery Center: Release of the First 8490 Sequenced Strains for Exploring Actinobacteria Biosynthetic Diversity.</title>
        <authorList>
            <person name="Kalkreuter E."/>
            <person name="Kautsar S.A."/>
            <person name="Yang D."/>
            <person name="Bader C.D."/>
            <person name="Teijaro C.N."/>
            <person name="Fluegel L."/>
            <person name="Davis C.M."/>
            <person name="Simpson J.R."/>
            <person name="Lauterbach L."/>
            <person name="Steele A.D."/>
            <person name="Gui C."/>
            <person name="Meng S."/>
            <person name="Li G."/>
            <person name="Viehrig K."/>
            <person name="Ye F."/>
            <person name="Su P."/>
            <person name="Kiefer A.F."/>
            <person name="Nichols A."/>
            <person name="Cepeda A.J."/>
            <person name="Yan W."/>
            <person name="Fan B."/>
            <person name="Jiang Y."/>
            <person name="Adhikari A."/>
            <person name="Zheng C.-J."/>
            <person name="Schuster L."/>
            <person name="Cowan T.M."/>
            <person name="Smanski M.J."/>
            <person name="Chevrette M.G."/>
            <person name="De Carvalho L.P.S."/>
            <person name="Shen B."/>
        </authorList>
    </citation>
    <scope>NUCLEOTIDE SEQUENCE [LARGE SCALE GENOMIC DNA]</scope>
    <source>
        <strain evidence="3 4">NPDC053346</strain>
    </source>
</reference>